<organism evidence="4 5">
    <name type="scientific">Pseudonocardia sulfidoxydans NBRC 16205</name>
    <dbReference type="NCBI Taxonomy" id="1223511"/>
    <lineage>
        <taxon>Bacteria</taxon>
        <taxon>Bacillati</taxon>
        <taxon>Actinomycetota</taxon>
        <taxon>Actinomycetes</taxon>
        <taxon>Pseudonocardiales</taxon>
        <taxon>Pseudonocardiaceae</taxon>
        <taxon>Pseudonocardia</taxon>
    </lineage>
</organism>
<keyword evidence="5" id="KW-1185">Reference proteome</keyword>
<evidence type="ECO:0000313" key="4">
    <source>
        <dbReference type="EMBL" id="GEL27037.1"/>
    </source>
</evidence>
<dbReference type="RefSeq" id="WP_147115982.1">
    <property type="nucleotide sequence ID" value="NZ_BJVJ01000137.1"/>
</dbReference>
<dbReference type="OrthoDB" id="9799036at2"/>
<dbReference type="InterPro" id="IPR029069">
    <property type="entry name" value="HotDog_dom_sf"/>
</dbReference>
<evidence type="ECO:0000256" key="2">
    <source>
        <dbReference type="ARBA" id="ARBA00022801"/>
    </source>
</evidence>
<gene>
    <name evidence="4" type="ORF">PSU4_59910</name>
</gene>
<sequence length="139" mass="15392">MADVFLFPVTVRYLEVDAQNVVFNAWYLAWFDEAMAAFLADRGLPYKHMLDSGHDVQLVRSEIDWRSGVGWGDDVVVAVSTARLGRTSFVLDFDVRRGEDITCAGRTTYVVIGTDGSGKREIPPMLADALGEPAPLRPL</sequence>
<dbReference type="AlphaFoldDB" id="A0A511DRW3"/>
<dbReference type="EMBL" id="BJVJ01000137">
    <property type="protein sequence ID" value="GEL27037.1"/>
    <property type="molecule type" value="Genomic_DNA"/>
</dbReference>
<dbReference type="InterPro" id="IPR050563">
    <property type="entry name" value="4-hydroxybenzoyl-CoA_TE"/>
</dbReference>
<dbReference type="CDD" id="cd00586">
    <property type="entry name" value="4HBT"/>
    <property type="match status" value="1"/>
</dbReference>
<comment type="similarity">
    <text evidence="1">Belongs to the 4-hydroxybenzoyl-CoA thioesterase family.</text>
</comment>
<dbReference type="InterPro" id="IPR006683">
    <property type="entry name" value="Thioestr_dom"/>
</dbReference>
<evidence type="ECO:0000256" key="1">
    <source>
        <dbReference type="ARBA" id="ARBA00005953"/>
    </source>
</evidence>
<dbReference type="PANTHER" id="PTHR31793:SF27">
    <property type="entry name" value="NOVEL THIOESTERASE SUPERFAMILY DOMAIN AND SAPOSIN A-TYPE DOMAIN CONTAINING PROTEIN (0610012H03RIK)"/>
    <property type="match status" value="1"/>
</dbReference>
<name>A0A511DRW3_9PSEU</name>
<feature type="domain" description="Thioesterase" evidence="3">
    <location>
        <begin position="20"/>
        <end position="104"/>
    </location>
</feature>
<dbReference type="SUPFAM" id="SSF54637">
    <property type="entry name" value="Thioesterase/thiol ester dehydrase-isomerase"/>
    <property type="match status" value="1"/>
</dbReference>
<keyword evidence="2" id="KW-0378">Hydrolase</keyword>
<reference evidence="4 5" key="1">
    <citation type="submission" date="2019-07" db="EMBL/GenBank/DDBJ databases">
        <title>Whole genome shotgun sequence of Pseudonocardia sulfidoxydans NBRC 16205.</title>
        <authorList>
            <person name="Hosoyama A."/>
            <person name="Uohara A."/>
            <person name="Ohji S."/>
            <person name="Ichikawa N."/>
        </authorList>
    </citation>
    <scope>NUCLEOTIDE SEQUENCE [LARGE SCALE GENOMIC DNA]</scope>
    <source>
        <strain evidence="4 5">NBRC 16205</strain>
    </source>
</reference>
<evidence type="ECO:0000313" key="5">
    <source>
        <dbReference type="Proteomes" id="UP000321685"/>
    </source>
</evidence>
<dbReference type="GO" id="GO:0047617">
    <property type="term" value="F:fatty acyl-CoA hydrolase activity"/>
    <property type="evidence" value="ECO:0007669"/>
    <property type="project" value="TreeGrafter"/>
</dbReference>
<dbReference type="Pfam" id="PF03061">
    <property type="entry name" value="4HBT"/>
    <property type="match status" value="1"/>
</dbReference>
<dbReference type="Gene3D" id="3.10.129.10">
    <property type="entry name" value="Hotdog Thioesterase"/>
    <property type="match status" value="1"/>
</dbReference>
<accession>A0A511DRW3</accession>
<comment type="caution">
    <text evidence="4">The sequence shown here is derived from an EMBL/GenBank/DDBJ whole genome shotgun (WGS) entry which is preliminary data.</text>
</comment>
<protein>
    <submittedName>
        <fullName evidence="4">4-hydroxybenzoyl-CoA thioesterase</fullName>
    </submittedName>
</protein>
<dbReference type="PANTHER" id="PTHR31793">
    <property type="entry name" value="4-HYDROXYBENZOYL-COA THIOESTERASE FAMILY MEMBER"/>
    <property type="match status" value="1"/>
</dbReference>
<evidence type="ECO:0000259" key="3">
    <source>
        <dbReference type="Pfam" id="PF03061"/>
    </source>
</evidence>
<proteinExistence type="inferred from homology"/>
<dbReference type="Proteomes" id="UP000321685">
    <property type="component" value="Unassembled WGS sequence"/>
</dbReference>